<accession>A0ABP9B7B6</accession>
<dbReference type="InterPro" id="IPR040097">
    <property type="entry name" value="FAAL/FAAC"/>
</dbReference>
<keyword evidence="2 5" id="KW-0436">Ligase</keyword>
<comment type="similarity">
    <text evidence="1">Belongs to the ATP-dependent AMP-binding enzyme family.</text>
</comment>
<dbReference type="Gene3D" id="3.30.300.30">
    <property type="match status" value="1"/>
</dbReference>
<dbReference type="RefSeq" id="WP_345618082.1">
    <property type="nucleotide sequence ID" value="NZ_BAABIG010000015.1"/>
</dbReference>
<evidence type="ECO:0000256" key="3">
    <source>
        <dbReference type="SAM" id="MobiDB-lite"/>
    </source>
</evidence>
<gene>
    <name evidence="5" type="ORF">GCM10023220_14130</name>
</gene>
<sequence length="588" mass="62608">MPVRRAEPTPTSEFLPAHTLSALLRRCADRRGDEPAVTYLDHSRVRDGAATTVTWSELDERVDAVAAWIRPRAAAGDRVAVMCAQSVDYLASFLGVLRAGLIAVPLFPPGDTRQWPRLSGVLADCAPTLLLTTWREVHAVQKFAVAEGLSEGRVVAVDALPAAAGERIAEPDRTDPDDIAYLQYTSGSTRAPAGVMVSHRNVLANCRQAIDTFGMRPGHTVNVSWLPLFHDMGLVIGLACPVVSQTRSVLMDPEAFLADPTRWLRAMSANPGAITAAPSFAYGYAATRVGEDDRALLNLDHVVALIDGSEPVLPANIELFRAAFADCGLPARAHRPAYGLAEATVLVSASPAGEEPRVIRLDRDALAAGHAVRTADPRGETPTGAPDGPGVTALVDCGPPADQRIRITDPATAQPLPEGRVGEVWVSGENVGLGYWGRPQETAAVFVQDGESRWLRTGDLGVLVDGHLCVTGRIKDLVVLDGRNHYPQDMEITAEQAHPGVRRHAVAAFGIPTDDGERLVLLAERARGVEPDTAHDSEIIAAVRTALSDVHGVGLHAMVLLGPGEVPRTSSGKISRSGSRALFLRNAS</sequence>
<protein>
    <submittedName>
        <fullName evidence="5">Fatty acyl-AMP ligase</fullName>
    </submittedName>
</protein>
<dbReference type="SUPFAM" id="SSF56801">
    <property type="entry name" value="Acetyl-CoA synthetase-like"/>
    <property type="match status" value="1"/>
</dbReference>
<dbReference type="InterPro" id="IPR000873">
    <property type="entry name" value="AMP-dep_synth/lig_dom"/>
</dbReference>
<dbReference type="InterPro" id="IPR045851">
    <property type="entry name" value="AMP-bd_C_sf"/>
</dbReference>
<evidence type="ECO:0000256" key="2">
    <source>
        <dbReference type="ARBA" id="ARBA00022598"/>
    </source>
</evidence>
<dbReference type="Pfam" id="PF00501">
    <property type="entry name" value="AMP-binding"/>
    <property type="match status" value="1"/>
</dbReference>
<evidence type="ECO:0000259" key="4">
    <source>
        <dbReference type="Pfam" id="PF00501"/>
    </source>
</evidence>
<dbReference type="EMBL" id="BAABIG010000015">
    <property type="protein sequence ID" value="GAA4790220.1"/>
    <property type="molecule type" value="Genomic_DNA"/>
</dbReference>
<dbReference type="PANTHER" id="PTHR22754:SF32">
    <property type="entry name" value="DISCO-INTERACTING PROTEIN 2"/>
    <property type="match status" value="1"/>
</dbReference>
<name>A0ABP9B7B6_9ACTN</name>
<keyword evidence="6" id="KW-1185">Reference proteome</keyword>
<proteinExistence type="inferred from homology"/>
<dbReference type="CDD" id="cd05931">
    <property type="entry name" value="FAAL"/>
    <property type="match status" value="1"/>
</dbReference>
<comment type="caution">
    <text evidence="5">The sequence shown here is derived from an EMBL/GenBank/DDBJ whole genome shotgun (WGS) entry which is preliminary data.</text>
</comment>
<dbReference type="GO" id="GO:0016874">
    <property type="term" value="F:ligase activity"/>
    <property type="evidence" value="ECO:0007669"/>
    <property type="project" value="UniProtKB-KW"/>
</dbReference>
<evidence type="ECO:0000313" key="5">
    <source>
        <dbReference type="EMBL" id="GAA4790220.1"/>
    </source>
</evidence>
<organism evidence="5 6">
    <name type="scientific">Streptomyces ziwulingensis</name>
    <dbReference type="NCBI Taxonomy" id="1045501"/>
    <lineage>
        <taxon>Bacteria</taxon>
        <taxon>Bacillati</taxon>
        <taxon>Actinomycetota</taxon>
        <taxon>Actinomycetes</taxon>
        <taxon>Kitasatosporales</taxon>
        <taxon>Streptomycetaceae</taxon>
        <taxon>Streptomyces</taxon>
    </lineage>
</organism>
<dbReference type="InterPro" id="IPR042099">
    <property type="entry name" value="ANL_N_sf"/>
</dbReference>
<dbReference type="Gene3D" id="3.40.50.12780">
    <property type="entry name" value="N-terminal domain of ligase-like"/>
    <property type="match status" value="1"/>
</dbReference>
<feature type="region of interest" description="Disordered" evidence="3">
    <location>
        <begin position="370"/>
        <end position="390"/>
    </location>
</feature>
<reference evidence="6" key="1">
    <citation type="journal article" date="2019" name="Int. J. Syst. Evol. Microbiol.">
        <title>The Global Catalogue of Microorganisms (GCM) 10K type strain sequencing project: providing services to taxonomists for standard genome sequencing and annotation.</title>
        <authorList>
            <consortium name="The Broad Institute Genomics Platform"/>
            <consortium name="The Broad Institute Genome Sequencing Center for Infectious Disease"/>
            <person name="Wu L."/>
            <person name="Ma J."/>
        </authorList>
    </citation>
    <scope>NUCLEOTIDE SEQUENCE [LARGE SCALE GENOMIC DNA]</scope>
    <source>
        <strain evidence="6">JCM 18081</strain>
    </source>
</reference>
<feature type="domain" description="AMP-dependent synthetase/ligase" evidence="4">
    <location>
        <begin position="25"/>
        <end position="436"/>
    </location>
</feature>
<dbReference type="PANTHER" id="PTHR22754">
    <property type="entry name" value="DISCO-INTERACTING PROTEIN 2 DIP2 -RELATED"/>
    <property type="match status" value="1"/>
</dbReference>
<evidence type="ECO:0000313" key="6">
    <source>
        <dbReference type="Proteomes" id="UP001501265"/>
    </source>
</evidence>
<dbReference type="Proteomes" id="UP001501265">
    <property type="component" value="Unassembled WGS sequence"/>
</dbReference>
<evidence type="ECO:0000256" key="1">
    <source>
        <dbReference type="ARBA" id="ARBA00006432"/>
    </source>
</evidence>